<evidence type="ECO:0000256" key="1">
    <source>
        <dbReference type="ARBA" id="ARBA00004651"/>
    </source>
</evidence>
<evidence type="ECO:0000313" key="14">
    <source>
        <dbReference type="EMBL" id="QDL91558.1"/>
    </source>
</evidence>
<evidence type="ECO:0000256" key="9">
    <source>
        <dbReference type="ARBA" id="ARBA00023047"/>
    </source>
</evidence>
<keyword evidence="8 11" id="KW-1133">Transmembrane helix</keyword>
<protein>
    <recommendedName>
        <fullName evidence="11">Transport permease protein</fullName>
    </recommendedName>
</protein>
<dbReference type="PANTHER" id="PTHR30413">
    <property type="entry name" value="INNER MEMBRANE TRANSPORT PERMEASE"/>
    <property type="match status" value="1"/>
</dbReference>
<keyword evidence="7" id="KW-0972">Capsule biogenesis/degradation</keyword>
<evidence type="ECO:0000256" key="10">
    <source>
        <dbReference type="ARBA" id="ARBA00023136"/>
    </source>
</evidence>
<evidence type="ECO:0000313" key="15">
    <source>
        <dbReference type="Proteomes" id="UP000305888"/>
    </source>
</evidence>
<comment type="caution">
    <text evidence="11">Lacks conserved residue(s) required for the propagation of feature annotation.</text>
</comment>
<proteinExistence type="inferred from homology"/>
<evidence type="ECO:0000256" key="4">
    <source>
        <dbReference type="ARBA" id="ARBA00022475"/>
    </source>
</evidence>
<dbReference type="Proteomes" id="UP000305888">
    <property type="component" value="Chromosome"/>
</dbReference>
<evidence type="ECO:0000259" key="13">
    <source>
        <dbReference type="PROSITE" id="PS51012"/>
    </source>
</evidence>
<reference evidence="14 15" key="1">
    <citation type="submission" date="2019-06" db="EMBL/GenBank/DDBJ databases">
        <title>Genome sequence of Rhodobacteraceae bacterium D4M1.</title>
        <authorList>
            <person name="Cao J."/>
        </authorList>
    </citation>
    <scope>NUCLEOTIDE SEQUENCE [LARGE SCALE GENOMIC DNA]</scope>
    <source>
        <strain evidence="14 15">D4M1</strain>
    </source>
</reference>
<feature type="transmembrane region" description="Helical" evidence="11">
    <location>
        <begin position="256"/>
        <end position="274"/>
    </location>
</feature>
<feature type="compositionally biased region" description="Basic and acidic residues" evidence="12">
    <location>
        <begin position="1"/>
        <end position="10"/>
    </location>
</feature>
<dbReference type="PANTHER" id="PTHR30413:SF10">
    <property type="entry name" value="CAPSULE POLYSACCHARIDE EXPORT INNER-MEMBRANE PROTEIN CTRC"/>
    <property type="match status" value="1"/>
</dbReference>
<comment type="similarity">
    <text evidence="2 11">Belongs to the ABC-2 integral membrane protein family.</text>
</comment>
<dbReference type="AlphaFoldDB" id="A0A5B8FH35"/>
<keyword evidence="9" id="KW-0625">Polysaccharide transport</keyword>
<keyword evidence="15" id="KW-1185">Reference proteome</keyword>
<dbReference type="KEGG" id="ppru:FDP22_07030"/>
<comment type="subcellular location">
    <subcellularLocation>
        <location evidence="11">Cell inner membrane</location>
        <topology evidence="11">Multi-pass membrane protein</topology>
    </subcellularLocation>
    <subcellularLocation>
        <location evidence="1">Cell membrane</location>
        <topology evidence="1">Multi-pass membrane protein</topology>
    </subcellularLocation>
</comment>
<evidence type="ECO:0000256" key="2">
    <source>
        <dbReference type="ARBA" id="ARBA00007783"/>
    </source>
</evidence>
<keyword evidence="6 11" id="KW-0812">Transmembrane</keyword>
<dbReference type="InterPro" id="IPR013525">
    <property type="entry name" value="ABC2_TM"/>
</dbReference>
<evidence type="ECO:0000256" key="8">
    <source>
        <dbReference type="ARBA" id="ARBA00022989"/>
    </source>
</evidence>
<accession>A0A5B8FH35</accession>
<sequence>MVTTGSRDEEPGQMSDTDAPLSPPPPSLGSPRLQWLRVQFALILREMTTTYSKSTGGYLWAIIEPLGAIALLSLVFSAMVRTPSLGTSFMLFYGTGYITYQMYSQLHSSVSGAVSFNRSLMQYPAVTPIDAVISRAVLNFLTLCMSSFLLLTGIVLTQGVQVNLDLINVLSAFSMVALLGTGIGTLNCVLFSFYPSWQRVWSIMMRPLFILSGIFYLPEDLPSQARAVLEWNPIMHCVARMRSGFYGTYHADFVDPVYVCSIGTVTLVIGLYLLRRHKSAIVNPKF</sequence>
<name>A0A5B8FH35_9RHOB</name>
<gene>
    <name evidence="14" type="ORF">FDP22_07030</name>
</gene>
<dbReference type="InterPro" id="IPR047817">
    <property type="entry name" value="ABC2_TM_bact-type"/>
</dbReference>
<dbReference type="GO" id="GO:0140359">
    <property type="term" value="F:ABC-type transporter activity"/>
    <property type="evidence" value="ECO:0007669"/>
    <property type="project" value="InterPro"/>
</dbReference>
<feature type="transmembrane region" description="Helical" evidence="11">
    <location>
        <begin position="200"/>
        <end position="217"/>
    </location>
</feature>
<dbReference type="OrthoDB" id="8479094at2"/>
<evidence type="ECO:0000256" key="11">
    <source>
        <dbReference type="RuleBase" id="RU361157"/>
    </source>
</evidence>
<dbReference type="InterPro" id="IPR000412">
    <property type="entry name" value="ABC_2_transport"/>
</dbReference>
<dbReference type="EMBL" id="CP040818">
    <property type="protein sequence ID" value="QDL91558.1"/>
    <property type="molecule type" value="Genomic_DNA"/>
</dbReference>
<keyword evidence="3 11" id="KW-0813">Transport</keyword>
<dbReference type="GO" id="GO:0043190">
    <property type="term" value="C:ATP-binding cassette (ABC) transporter complex"/>
    <property type="evidence" value="ECO:0007669"/>
    <property type="project" value="InterPro"/>
</dbReference>
<dbReference type="PRINTS" id="PR00164">
    <property type="entry name" value="ABC2TRNSPORT"/>
</dbReference>
<feature type="transmembrane region" description="Helical" evidence="11">
    <location>
        <begin position="169"/>
        <end position="193"/>
    </location>
</feature>
<evidence type="ECO:0000256" key="6">
    <source>
        <dbReference type="ARBA" id="ARBA00022692"/>
    </source>
</evidence>
<evidence type="ECO:0000256" key="5">
    <source>
        <dbReference type="ARBA" id="ARBA00022597"/>
    </source>
</evidence>
<dbReference type="GO" id="GO:0015774">
    <property type="term" value="P:polysaccharide transport"/>
    <property type="evidence" value="ECO:0007669"/>
    <property type="project" value="UniProtKB-KW"/>
</dbReference>
<dbReference type="Pfam" id="PF01061">
    <property type="entry name" value="ABC2_membrane"/>
    <property type="match status" value="1"/>
</dbReference>
<evidence type="ECO:0000256" key="12">
    <source>
        <dbReference type="SAM" id="MobiDB-lite"/>
    </source>
</evidence>
<feature type="domain" description="ABC transmembrane type-2" evidence="13">
    <location>
        <begin position="56"/>
        <end position="277"/>
    </location>
</feature>
<evidence type="ECO:0000256" key="3">
    <source>
        <dbReference type="ARBA" id="ARBA00022448"/>
    </source>
</evidence>
<organism evidence="14 15">
    <name type="scientific">Paroceanicella profunda</name>
    <dbReference type="NCBI Taxonomy" id="2579971"/>
    <lineage>
        <taxon>Bacteria</taxon>
        <taxon>Pseudomonadati</taxon>
        <taxon>Pseudomonadota</taxon>
        <taxon>Alphaproteobacteria</taxon>
        <taxon>Rhodobacterales</taxon>
        <taxon>Paracoccaceae</taxon>
        <taxon>Paroceanicella</taxon>
    </lineage>
</organism>
<dbReference type="PROSITE" id="PS51012">
    <property type="entry name" value="ABC_TM2"/>
    <property type="match status" value="1"/>
</dbReference>
<keyword evidence="4 11" id="KW-1003">Cell membrane</keyword>
<keyword evidence="5" id="KW-0762">Sugar transport</keyword>
<feature type="transmembrane region" description="Helical" evidence="11">
    <location>
        <begin position="137"/>
        <end position="157"/>
    </location>
</feature>
<evidence type="ECO:0000256" key="7">
    <source>
        <dbReference type="ARBA" id="ARBA00022903"/>
    </source>
</evidence>
<feature type="transmembrane region" description="Helical" evidence="11">
    <location>
        <begin position="57"/>
        <end position="80"/>
    </location>
</feature>
<feature type="region of interest" description="Disordered" evidence="12">
    <location>
        <begin position="1"/>
        <end position="30"/>
    </location>
</feature>
<dbReference type="GO" id="GO:0015920">
    <property type="term" value="P:lipopolysaccharide transport"/>
    <property type="evidence" value="ECO:0007669"/>
    <property type="project" value="TreeGrafter"/>
</dbReference>
<keyword evidence="10 11" id="KW-0472">Membrane</keyword>